<accession>A0ABQ9VCY3</accession>
<dbReference type="Gene3D" id="2.60.120.970">
    <property type="match status" value="1"/>
</dbReference>
<evidence type="ECO:0000256" key="1">
    <source>
        <dbReference type="SAM" id="MobiDB-lite"/>
    </source>
</evidence>
<evidence type="ECO:0000313" key="4">
    <source>
        <dbReference type="Proteomes" id="UP001266305"/>
    </source>
</evidence>
<evidence type="ECO:0000313" key="3">
    <source>
        <dbReference type="EMBL" id="KAK2106523.1"/>
    </source>
</evidence>
<sequence length="307" mass="32188">MKSGADPGSREAAGGARGRGRGRESLSPPSRRCRRALAPPPRPHWSGPGGRAAPTAGRGQGLEGISPPGSLPALAHRSLRCTDHGHSQTGGHDCDRRIDGQPRCAGPGQVPRGRRSGVSAEAADRRAQHPARRRPRSRCAPAEHPRPTLAVRPGPLWLLGLALCALGGGGPGPRAPPGCRQLRLGARELRDVQREILAVFGLPGRPRPRPRSPPAASRLPASAQLFMLDLYHAMASDDDEDGAPPERLLGHADLVMSFVNMGECGRPLSAGTLGVSWLQGRVCASAGGTGPWPNREPQAVDATLRGV</sequence>
<name>A0ABQ9VCY3_SAGOE</name>
<proteinExistence type="predicted"/>
<feature type="region of interest" description="Disordered" evidence="1">
    <location>
        <begin position="1"/>
        <end position="147"/>
    </location>
</feature>
<protein>
    <recommendedName>
        <fullName evidence="2">TGF-beta propeptide domain-containing protein</fullName>
    </recommendedName>
</protein>
<dbReference type="EMBL" id="JASSZA010000007">
    <property type="protein sequence ID" value="KAK2106523.1"/>
    <property type="molecule type" value="Genomic_DNA"/>
</dbReference>
<comment type="caution">
    <text evidence="3">The sequence shown here is derived from an EMBL/GenBank/DDBJ whole genome shotgun (WGS) entry which is preliminary data.</text>
</comment>
<feature type="compositionally biased region" description="Basic residues" evidence="1">
    <location>
        <begin position="128"/>
        <end position="137"/>
    </location>
</feature>
<dbReference type="Proteomes" id="UP001266305">
    <property type="component" value="Unassembled WGS sequence"/>
</dbReference>
<feature type="domain" description="TGF-beta propeptide" evidence="2">
    <location>
        <begin position="182"/>
        <end position="261"/>
    </location>
</feature>
<feature type="compositionally biased region" description="Basic and acidic residues" evidence="1">
    <location>
        <begin position="80"/>
        <end position="100"/>
    </location>
</feature>
<organism evidence="3 4">
    <name type="scientific">Saguinus oedipus</name>
    <name type="common">Cotton-top tamarin</name>
    <name type="synonym">Oedipomidas oedipus</name>
    <dbReference type="NCBI Taxonomy" id="9490"/>
    <lineage>
        <taxon>Eukaryota</taxon>
        <taxon>Metazoa</taxon>
        <taxon>Chordata</taxon>
        <taxon>Craniata</taxon>
        <taxon>Vertebrata</taxon>
        <taxon>Euteleostomi</taxon>
        <taxon>Mammalia</taxon>
        <taxon>Eutheria</taxon>
        <taxon>Euarchontoglires</taxon>
        <taxon>Primates</taxon>
        <taxon>Haplorrhini</taxon>
        <taxon>Platyrrhini</taxon>
        <taxon>Cebidae</taxon>
        <taxon>Callitrichinae</taxon>
        <taxon>Saguinus</taxon>
    </lineage>
</organism>
<feature type="region of interest" description="Disordered" evidence="1">
    <location>
        <begin position="288"/>
        <end position="307"/>
    </location>
</feature>
<reference evidence="3 4" key="1">
    <citation type="submission" date="2023-05" db="EMBL/GenBank/DDBJ databases">
        <title>B98-5 Cell Line De Novo Hybrid Assembly: An Optical Mapping Approach.</title>
        <authorList>
            <person name="Kananen K."/>
            <person name="Auerbach J.A."/>
            <person name="Kautto E."/>
            <person name="Blachly J.S."/>
        </authorList>
    </citation>
    <scope>NUCLEOTIDE SEQUENCE [LARGE SCALE GENOMIC DNA]</scope>
    <source>
        <strain evidence="3">B95-8</strain>
        <tissue evidence="3">Cell line</tissue>
    </source>
</reference>
<gene>
    <name evidence="3" type="ORF">P7K49_016037</name>
</gene>
<dbReference type="Pfam" id="PF00688">
    <property type="entry name" value="TGFb_propeptide"/>
    <property type="match status" value="1"/>
</dbReference>
<keyword evidence="4" id="KW-1185">Reference proteome</keyword>
<dbReference type="InterPro" id="IPR001111">
    <property type="entry name" value="TGF-b_propeptide"/>
</dbReference>
<evidence type="ECO:0000259" key="2">
    <source>
        <dbReference type="Pfam" id="PF00688"/>
    </source>
</evidence>